<feature type="compositionally biased region" description="Polar residues" evidence="1">
    <location>
        <begin position="449"/>
        <end position="461"/>
    </location>
</feature>
<dbReference type="EMBL" id="CP133568">
    <property type="protein sequence ID" value="WMT01183.1"/>
    <property type="molecule type" value="Genomic_DNA"/>
</dbReference>
<dbReference type="Pfam" id="PF15892">
    <property type="entry name" value="BNR_4"/>
    <property type="match status" value="1"/>
</dbReference>
<feature type="region of interest" description="Disordered" evidence="1">
    <location>
        <begin position="370"/>
        <end position="392"/>
    </location>
</feature>
<feature type="compositionally biased region" description="Polar residues" evidence="1">
    <location>
        <begin position="374"/>
        <end position="386"/>
    </location>
</feature>
<sequence>MTRHRSVRRRWRVLAAALCAGLFASLFASLFAASASASGDFPDDVLGKNQRLATPVDTVWSGHPVGFALVTTQTFQLAAYYNGVDRHITLAARDLDSDTWFRTTLSDTRAVGWDSHNYLAMKIDSAGYVHLSGNMHYSNTMIYYRSAQPMTAAAQMSAGFMQRVASVLNPAQETRLTYPTFLTGPNGEFLFSYRNHSDDSLKAGSLYLARYDAATRTFSSATGGPALFSWSGAYSAYPECVVHGGYLHCFFMWRGLTDKGDIGLAEDNYRLSYMRTADLANWTDAFGRSVALPVTPATTLTTVDDIPRKGGLANGQPALSFDRNGVPMLAYHKYDAGGKSQIHVARPVAATGAWRSVQLTRSVSRWQFSGGGTISSEANKADNSFATDDPLDGVSTVDVQIETSNGKDPSSGPYIIDDTTLTPLFSPPGSTLIYTAPNTPLCVSGPATGDSNDSASTYQTPEPTPAKMLVRRSPIVYPPPVEVHNYPVLSRLHYYLRWETLPSNGDRTRKTQDGAEILPPASDLLLYRTACEFPRPTASGRVAPTVNAGNEVLGFMFKPSAATLSGSMTRRTDAGAFGDHLVSTAGYAPANVASWTFDIASGQKGDYALGGAAFARSANDDSFYVQIDGGPLLDWHLTGRNVWNYEPVSAGPTHAATAFALSGDATHTLRVYAREPGAKLEYLWLSKVGRNKLPPSYGASEIADGFVETPDIRAVSGHAVGLPQGSAANTGVASYRLPVPVRGCYALLGRTQAPNPSADSFYLSYQRPQDSAYAPAQTWNLPNGAEWTWRTAQGGDNLLLEPGALALKLAGRESGARLDAFMLMFKRPVGAGGACD</sequence>
<gene>
    <name evidence="3" type="ORF">RDV84_14380</name>
</gene>
<evidence type="ECO:0000256" key="2">
    <source>
        <dbReference type="SAM" id="SignalP"/>
    </source>
</evidence>
<keyword evidence="2" id="KW-0732">Signal</keyword>
<feature type="chain" id="PRO_5046762859" evidence="2">
    <location>
        <begin position="29"/>
        <end position="836"/>
    </location>
</feature>
<feature type="region of interest" description="Disordered" evidence="1">
    <location>
        <begin position="444"/>
        <end position="465"/>
    </location>
</feature>
<evidence type="ECO:0000256" key="1">
    <source>
        <dbReference type="SAM" id="MobiDB-lite"/>
    </source>
</evidence>
<evidence type="ECO:0000313" key="3">
    <source>
        <dbReference type="EMBL" id="WMT01183.1"/>
    </source>
</evidence>
<organism evidence="3 4">
    <name type="scientific">Lysobacter yananisis</name>
    <dbReference type="NCBI Taxonomy" id="1003114"/>
    <lineage>
        <taxon>Bacteria</taxon>
        <taxon>Pseudomonadati</taxon>
        <taxon>Pseudomonadota</taxon>
        <taxon>Gammaproteobacteria</taxon>
        <taxon>Lysobacterales</taxon>
        <taxon>Lysobacteraceae</taxon>
        <taxon>Lysobacter</taxon>
    </lineage>
</organism>
<accession>A0ABY9P4D6</accession>
<evidence type="ECO:0000313" key="4">
    <source>
        <dbReference type="Proteomes" id="UP001229313"/>
    </source>
</evidence>
<keyword evidence="4" id="KW-1185">Reference proteome</keyword>
<dbReference type="Gene3D" id="2.60.120.260">
    <property type="entry name" value="Galactose-binding domain-like"/>
    <property type="match status" value="1"/>
</dbReference>
<proteinExistence type="predicted"/>
<name>A0ABY9P4D6_9GAMM</name>
<dbReference type="RefSeq" id="WP_309150731.1">
    <property type="nucleotide sequence ID" value="NZ_CP133568.1"/>
</dbReference>
<dbReference type="Proteomes" id="UP001229313">
    <property type="component" value="Chromosome"/>
</dbReference>
<feature type="signal peptide" evidence="2">
    <location>
        <begin position="1"/>
        <end position="28"/>
    </location>
</feature>
<protein>
    <submittedName>
        <fullName evidence="3">BNR repeat-containing protein</fullName>
    </submittedName>
</protein>
<reference evidence="3 4" key="1">
    <citation type="submission" date="2023-08" db="EMBL/GenBank/DDBJ databases">
        <title>The whole genome sequence of Lysobacter yananisis.</title>
        <authorList>
            <person name="Sun H."/>
        </authorList>
    </citation>
    <scope>NUCLEOTIDE SEQUENCE [LARGE SCALE GENOMIC DNA]</scope>
    <source>
        <strain evidence="3 4">SNNU513</strain>
    </source>
</reference>